<evidence type="ECO:0000313" key="2">
    <source>
        <dbReference type="EMBL" id="KOO82971.1"/>
    </source>
</evidence>
<dbReference type="InterPro" id="IPR021215">
    <property type="entry name" value="DUF2752"/>
</dbReference>
<dbReference type="Pfam" id="PF10825">
    <property type="entry name" value="DUF2752"/>
    <property type="match status" value="1"/>
</dbReference>
<dbReference type="RefSeq" id="WP_053461574.1">
    <property type="nucleotide sequence ID" value="NZ_JZIW01000001.1"/>
</dbReference>
<feature type="transmembrane region" description="Helical" evidence="1">
    <location>
        <begin position="79"/>
        <end position="96"/>
    </location>
</feature>
<reference evidence="2 3" key="1">
    <citation type="journal article" date="2015" name="Antimicrob. Agents Chemother.">
        <title>Whole-Genome Sequencing Identifies Emergence of a Quinolone Resistance Mutation in a Case of Stenotrophomonas maltophilia Bacteremia.</title>
        <authorList>
            <person name="Pak T.R."/>
            <person name="Altman D.R."/>
            <person name="Attie O."/>
            <person name="Sebra R."/>
            <person name="Hamula C.L."/>
            <person name="Lewis M."/>
            <person name="Deikus G."/>
            <person name="Newman L.C."/>
            <person name="Fang G."/>
            <person name="Hand J."/>
            <person name="Papel G."/>
            <person name="Wallach F."/>
            <person name="Schadt E.E."/>
            <person name="Huprikar S."/>
            <person name="van Bakel H."/>
            <person name="Kasarskis A."/>
            <person name="Bashir A."/>
        </authorList>
    </citation>
    <scope>NUCLEOTIDE SEQUENCE [LARGE SCALE GENOMIC DNA]</scope>
    <source>
        <strain evidence="2 3">ISMMS6</strain>
    </source>
</reference>
<gene>
    <name evidence="2" type="ORF">VL23_06925</name>
</gene>
<keyword evidence="1" id="KW-0472">Membrane</keyword>
<keyword evidence="1" id="KW-0812">Transmembrane</keyword>
<feature type="transmembrane region" description="Helical" evidence="1">
    <location>
        <begin position="108"/>
        <end position="125"/>
    </location>
</feature>
<accession>A0AB34TIK1</accession>
<evidence type="ECO:0000313" key="3">
    <source>
        <dbReference type="Proteomes" id="UP000037632"/>
    </source>
</evidence>
<feature type="transmembrane region" description="Helical" evidence="1">
    <location>
        <begin position="12"/>
        <end position="29"/>
    </location>
</feature>
<dbReference type="EMBL" id="JZIW01000001">
    <property type="protein sequence ID" value="KOO82971.1"/>
    <property type="molecule type" value="Genomic_DNA"/>
</dbReference>
<sequence>MHRLQLPRWSWLALPPAVALAGGGAWLLYRIDPSGVDSPFPACAFRAVTGFYCVGCGGTRCAHALLHGDLSTAWSMNPLLVMLVALLPLAMTWWVGYRPRWLQPLMQLLGTPTFWLILLPAFWIARNLPWPPFTSLAPLAG</sequence>
<proteinExistence type="predicted"/>
<name>A0AB34TIK1_STEMA</name>
<protein>
    <submittedName>
        <fullName evidence="2">Membrane protein</fullName>
    </submittedName>
</protein>
<dbReference type="AlphaFoldDB" id="A0AB34TIK1"/>
<keyword evidence="1" id="KW-1133">Transmembrane helix</keyword>
<dbReference type="Proteomes" id="UP000037632">
    <property type="component" value="Unassembled WGS sequence"/>
</dbReference>
<organism evidence="2 3">
    <name type="scientific">Stenotrophomonas maltophilia</name>
    <name type="common">Pseudomonas maltophilia</name>
    <name type="synonym">Xanthomonas maltophilia</name>
    <dbReference type="NCBI Taxonomy" id="40324"/>
    <lineage>
        <taxon>Bacteria</taxon>
        <taxon>Pseudomonadati</taxon>
        <taxon>Pseudomonadota</taxon>
        <taxon>Gammaproteobacteria</taxon>
        <taxon>Lysobacterales</taxon>
        <taxon>Lysobacteraceae</taxon>
        <taxon>Stenotrophomonas</taxon>
        <taxon>Stenotrophomonas maltophilia group</taxon>
    </lineage>
</organism>
<evidence type="ECO:0000256" key="1">
    <source>
        <dbReference type="SAM" id="Phobius"/>
    </source>
</evidence>
<comment type="caution">
    <text evidence="2">The sequence shown here is derived from an EMBL/GenBank/DDBJ whole genome shotgun (WGS) entry which is preliminary data.</text>
</comment>